<feature type="compositionally biased region" description="Basic and acidic residues" evidence="1">
    <location>
        <begin position="174"/>
        <end position="186"/>
    </location>
</feature>
<feature type="compositionally biased region" description="Low complexity" evidence="1">
    <location>
        <begin position="7"/>
        <end position="19"/>
    </location>
</feature>
<sequence>MDEGSEPSSASRATASAPPDTMEEQPGPSTSGPSAPSRATAAAPSTTAEGQPGPSTVSQATAAASPTAQDAVEDQDLVQEPEKDVATTSHLEMMKVGVQGRCRFQKIYIRGTKKSTTAYKPEADAPADDRTLSIIPTEEEKQGRPETTQYLVVGFVLAANPSKYTPKSVGNSSRNKDREQARKARGTLDAERNIIRAVVPMTEFVSDTIKYYAACHSTHGLCTLRVILVDDIFFFDEFWRDVVPSGKVKDRKARLSLACKYHAAYTKKPPEKPRTIIRKPDNSTASNAIAVTRETNAANVLFLQYSLWQLSGQPQSLTALEKTLESLLPDLAKMPAKEGTIAFFEFDSEMVATDASKLVEEAKIMYPSLRPLDPDLVMSLHTALRNSGKAMKLPYGSLGLFLEFGHDRAKAGWAMEILEPVVVQILHDIELFNRVHTGPSLWTPSNVTAASANLTPFVSSLRSALSEIKDFLLAQAVGLREQHGGVQQHQSLDDLMAKIGNCVDKEALMALHEQFFAIHGEQLATANSKGADYINELIDFIDMALGAQSVNNTQDGGSGKGKGNVTG</sequence>
<evidence type="ECO:0000313" key="3">
    <source>
        <dbReference type="Proteomes" id="UP000663193"/>
    </source>
</evidence>
<reference evidence="3" key="1">
    <citation type="journal article" date="2021" name="BMC Genomics">
        <title>Chromosome-level genome assembly and manually-curated proteome of model necrotroph Parastagonospora nodorum Sn15 reveals a genome-wide trove of candidate effector homologs, and redundancy of virulence-related functions within an accessory chromosome.</title>
        <authorList>
            <person name="Bertazzoni S."/>
            <person name="Jones D.A.B."/>
            <person name="Phan H.T."/>
            <person name="Tan K.-C."/>
            <person name="Hane J.K."/>
        </authorList>
    </citation>
    <scope>NUCLEOTIDE SEQUENCE [LARGE SCALE GENOMIC DNA]</scope>
    <source>
        <strain evidence="3">SN15 / ATCC MYA-4574 / FGSC 10173)</strain>
    </source>
</reference>
<dbReference type="EMBL" id="CP069039">
    <property type="protein sequence ID" value="QRD04726.1"/>
    <property type="molecule type" value="Genomic_DNA"/>
</dbReference>
<feature type="region of interest" description="Disordered" evidence="1">
    <location>
        <begin position="1"/>
        <end position="90"/>
    </location>
</feature>
<dbReference type="VEuPathDB" id="FungiDB:JI435_106630"/>
<keyword evidence="3" id="KW-1185">Reference proteome</keyword>
<feature type="compositionally biased region" description="Low complexity" evidence="1">
    <location>
        <begin position="26"/>
        <end position="70"/>
    </location>
</feature>
<evidence type="ECO:0000256" key="1">
    <source>
        <dbReference type="SAM" id="MobiDB-lite"/>
    </source>
</evidence>
<evidence type="ECO:0000313" key="2">
    <source>
        <dbReference type="EMBL" id="QRD04726.1"/>
    </source>
</evidence>
<dbReference type="AlphaFoldDB" id="A0A7U2FGB6"/>
<dbReference type="Proteomes" id="UP000663193">
    <property type="component" value="Chromosome 17"/>
</dbReference>
<gene>
    <name evidence="2" type="ORF">JI435_106630</name>
</gene>
<proteinExistence type="predicted"/>
<organism evidence="2 3">
    <name type="scientific">Phaeosphaeria nodorum (strain SN15 / ATCC MYA-4574 / FGSC 10173)</name>
    <name type="common">Glume blotch fungus</name>
    <name type="synonym">Parastagonospora nodorum</name>
    <dbReference type="NCBI Taxonomy" id="321614"/>
    <lineage>
        <taxon>Eukaryota</taxon>
        <taxon>Fungi</taxon>
        <taxon>Dikarya</taxon>
        <taxon>Ascomycota</taxon>
        <taxon>Pezizomycotina</taxon>
        <taxon>Dothideomycetes</taxon>
        <taxon>Pleosporomycetidae</taxon>
        <taxon>Pleosporales</taxon>
        <taxon>Pleosporineae</taxon>
        <taxon>Phaeosphaeriaceae</taxon>
        <taxon>Parastagonospora</taxon>
    </lineage>
</organism>
<name>A0A7U2FGB6_PHANO</name>
<feature type="compositionally biased region" description="Polar residues" evidence="1">
    <location>
        <begin position="164"/>
        <end position="173"/>
    </location>
</feature>
<accession>A0A7U2FGB6</accession>
<feature type="region of interest" description="Disordered" evidence="1">
    <location>
        <begin position="164"/>
        <end position="186"/>
    </location>
</feature>
<protein>
    <submittedName>
        <fullName evidence="2">Uncharacterized protein</fullName>
    </submittedName>
</protein>
<dbReference type="OrthoDB" id="3791994at2759"/>